<keyword evidence="2" id="KW-1185">Reference proteome</keyword>
<accession>A0AAD4GVK1</accession>
<dbReference type="EMBL" id="VCAU01000023">
    <property type="protein sequence ID" value="KAF9890876.1"/>
    <property type="molecule type" value="Genomic_DNA"/>
</dbReference>
<reference evidence="1" key="1">
    <citation type="journal article" date="2019" name="Beilstein J. Org. Chem.">
        <title>Nanangenines: drimane sesquiterpenoids as the dominant metabolite cohort of a novel Australian fungus, Aspergillus nanangensis.</title>
        <authorList>
            <person name="Lacey H.J."/>
            <person name="Gilchrist C.L.M."/>
            <person name="Crombie A."/>
            <person name="Kalaitzis J.A."/>
            <person name="Vuong D."/>
            <person name="Rutledge P.J."/>
            <person name="Turner P."/>
            <person name="Pitt J.I."/>
            <person name="Lacey E."/>
            <person name="Chooi Y.H."/>
            <person name="Piggott A.M."/>
        </authorList>
    </citation>
    <scope>NUCLEOTIDE SEQUENCE</scope>
    <source>
        <strain evidence="1">MST-FP2251</strain>
    </source>
</reference>
<name>A0AAD4GVK1_ASPNN</name>
<comment type="caution">
    <text evidence="1">The sequence shown here is derived from an EMBL/GenBank/DDBJ whole genome shotgun (WGS) entry which is preliminary data.</text>
</comment>
<organism evidence="1 2">
    <name type="scientific">Aspergillus nanangensis</name>
    <dbReference type="NCBI Taxonomy" id="2582783"/>
    <lineage>
        <taxon>Eukaryota</taxon>
        <taxon>Fungi</taxon>
        <taxon>Dikarya</taxon>
        <taxon>Ascomycota</taxon>
        <taxon>Pezizomycotina</taxon>
        <taxon>Eurotiomycetes</taxon>
        <taxon>Eurotiomycetidae</taxon>
        <taxon>Eurotiales</taxon>
        <taxon>Aspergillaceae</taxon>
        <taxon>Aspergillus</taxon>
        <taxon>Aspergillus subgen. Circumdati</taxon>
    </lineage>
</organism>
<proteinExistence type="predicted"/>
<evidence type="ECO:0000313" key="1">
    <source>
        <dbReference type="EMBL" id="KAF9890876.1"/>
    </source>
</evidence>
<evidence type="ECO:0000313" key="2">
    <source>
        <dbReference type="Proteomes" id="UP001194746"/>
    </source>
</evidence>
<dbReference type="AlphaFoldDB" id="A0AAD4GVK1"/>
<protein>
    <submittedName>
        <fullName evidence="1">Uncharacterized protein</fullName>
    </submittedName>
</protein>
<gene>
    <name evidence="1" type="ORF">FE257_005452</name>
</gene>
<dbReference type="Proteomes" id="UP001194746">
    <property type="component" value="Unassembled WGS sequence"/>
</dbReference>
<reference evidence="1" key="2">
    <citation type="submission" date="2020-02" db="EMBL/GenBank/DDBJ databases">
        <authorList>
            <person name="Gilchrist C.L.M."/>
            <person name="Chooi Y.-H."/>
        </authorList>
    </citation>
    <scope>NUCLEOTIDE SEQUENCE</scope>
    <source>
        <strain evidence="1">MST-FP2251</strain>
    </source>
</reference>
<sequence length="610" mass="69494">MHIYPTRSLLPRIRPLIQRFVPQLPSRHVARRHINHPTPSQVVRYALNRKTRQRNLDLQLEQIFQNSKPIIPPSWTAPHPPLHLELADALRRVSSLRQLRLCVERGLNTAEDATFLQQNGCSIIEQVLKSSYRKSSPTEVISTLHAIITRLQDMKVPISKELHFLGMFFACLYFLPSTLKWHMKSYQSLSAEPIDSDPSVALVNALLYAIHLKKAQSRKCDVAAMRELVTGEYNREPPINPNLHSILPWNSPDTPPFLLEQYLSLLVMLDSRATLQEVWHRTLNGPMSGDNHSRFRCAYPCLVALIRAGKAKNAYKFMEQLSKRGNGALPDLSRFEDMTSLLEVSIIREKLATLSGPQEYQDIVQLQLENVERRLGIRWDPTNSHHTSMSNSMDTMTEKPLFSMDGECDGYASGERLTAEIQALGHVRSWKNLGRIGELLENYEGTHVPVSVKFTDNAFWVIQRRPIKFLQTDIAPLMAMAPTASSLGLIRVRPTGYYHRVQGPYLLVMGLGYLTVRQTSENGQVRFSETGHIVAWDRVFSQFLIVQTRDRDMPNHHNTLHKPLLFPNIPDIMKIQPPGCSAPNKLPTPFLGCRSQNYLFHIHAGRGICP</sequence>